<evidence type="ECO:0000256" key="1">
    <source>
        <dbReference type="SAM" id="MobiDB-lite"/>
    </source>
</evidence>
<feature type="region of interest" description="Disordered" evidence="1">
    <location>
        <begin position="87"/>
        <end position="106"/>
    </location>
</feature>
<dbReference type="EMBL" id="CP024091">
    <property type="protein sequence ID" value="ATP56385.1"/>
    <property type="molecule type" value="Genomic_DNA"/>
</dbReference>
<sequence length="106" mass="11738">MLGKIKERFVLSVVNSSLTGYEAKDLDTGKRLISVLAGVYILQKGIRNIRQHPFTAIEEVALGSILLYNAASGLNKRITKKPTEISDIRRNQIQGNDPRSDVPAFV</sequence>
<evidence type="ECO:0000313" key="3">
    <source>
        <dbReference type="Proteomes" id="UP000223749"/>
    </source>
</evidence>
<organism evidence="2 3">
    <name type="scientific">Pedobacter ginsengisoli</name>
    <dbReference type="NCBI Taxonomy" id="363852"/>
    <lineage>
        <taxon>Bacteria</taxon>
        <taxon>Pseudomonadati</taxon>
        <taxon>Bacteroidota</taxon>
        <taxon>Sphingobacteriia</taxon>
        <taxon>Sphingobacteriales</taxon>
        <taxon>Sphingobacteriaceae</taxon>
        <taxon>Pedobacter</taxon>
    </lineage>
</organism>
<keyword evidence="3" id="KW-1185">Reference proteome</keyword>
<name>A0A2D1U469_9SPHI</name>
<protein>
    <submittedName>
        <fullName evidence="2">Uncharacterized protein</fullName>
    </submittedName>
</protein>
<accession>A0A2D1U469</accession>
<reference evidence="2 3" key="1">
    <citation type="submission" date="2017-10" db="EMBL/GenBank/DDBJ databases">
        <title>Whole genome of Pedobacter ginsengisoli T01R-27 isolated from tomato rhizosphere.</title>
        <authorList>
            <person name="Weon H.-Y."/>
            <person name="Lee S.A."/>
            <person name="Sang M.K."/>
            <person name="Song J."/>
        </authorList>
    </citation>
    <scope>NUCLEOTIDE SEQUENCE [LARGE SCALE GENOMIC DNA]</scope>
    <source>
        <strain evidence="2 3">T01R-27</strain>
    </source>
</reference>
<gene>
    <name evidence="2" type="ORF">CPT03_07820</name>
</gene>
<proteinExistence type="predicted"/>
<dbReference type="KEGG" id="pgs:CPT03_07820"/>
<evidence type="ECO:0000313" key="2">
    <source>
        <dbReference type="EMBL" id="ATP56385.1"/>
    </source>
</evidence>
<dbReference type="Proteomes" id="UP000223749">
    <property type="component" value="Chromosome"/>
</dbReference>
<dbReference type="RefSeq" id="WP_099438327.1">
    <property type="nucleotide sequence ID" value="NZ_CP024091.1"/>
</dbReference>
<dbReference type="OrthoDB" id="772352at2"/>
<dbReference type="AlphaFoldDB" id="A0A2D1U469"/>